<reference evidence="2 3" key="1">
    <citation type="submission" date="2017-11" db="EMBL/GenBank/DDBJ databases">
        <title>De-novo sequencing of pomegranate (Punica granatum L.) genome.</title>
        <authorList>
            <person name="Akparov Z."/>
            <person name="Amiraslanov A."/>
            <person name="Hajiyeva S."/>
            <person name="Abbasov M."/>
            <person name="Kaur K."/>
            <person name="Hamwieh A."/>
            <person name="Solovyev V."/>
            <person name="Salamov A."/>
            <person name="Braich B."/>
            <person name="Kosarev P."/>
            <person name="Mahmoud A."/>
            <person name="Hajiyev E."/>
            <person name="Babayeva S."/>
            <person name="Izzatullayeva V."/>
            <person name="Mammadov A."/>
            <person name="Mammadov A."/>
            <person name="Sharifova S."/>
            <person name="Ojaghi J."/>
            <person name="Eynullazada K."/>
            <person name="Bayramov B."/>
            <person name="Abdulazimova A."/>
            <person name="Shahmuradov I."/>
        </authorList>
    </citation>
    <scope>NUCLEOTIDE SEQUENCE [LARGE SCALE GENOMIC DNA]</scope>
    <source>
        <strain evidence="3">cv. AG2017</strain>
        <tissue evidence="2">Leaf</tissue>
    </source>
</reference>
<evidence type="ECO:0000313" key="2">
    <source>
        <dbReference type="EMBL" id="PKI70006.1"/>
    </source>
</evidence>
<organism evidence="2 3">
    <name type="scientific">Punica granatum</name>
    <name type="common">Pomegranate</name>
    <dbReference type="NCBI Taxonomy" id="22663"/>
    <lineage>
        <taxon>Eukaryota</taxon>
        <taxon>Viridiplantae</taxon>
        <taxon>Streptophyta</taxon>
        <taxon>Embryophyta</taxon>
        <taxon>Tracheophyta</taxon>
        <taxon>Spermatophyta</taxon>
        <taxon>Magnoliopsida</taxon>
        <taxon>eudicotyledons</taxon>
        <taxon>Gunneridae</taxon>
        <taxon>Pentapetalae</taxon>
        <taxon>rosids</taxon>
        <taxon>malvids</taxon>
        <taxon>Myrtales</taxon>
        <taxon>Lythraceae</taxon>
        <taxon>Punica</taxon>
    </lineage>
</organism>
<name>A0A2I0KQD6_PUNGR</name>
<proteinExistence type="predicted"/>
<evidence type="ECO:0000313" key="3">
    <source>
        <dbReference type="Proteomes" id="UP000233551"/>
    </source>
</evidence>
<protein>
    <submittedName>
        <fullName evidence="2">Uncharacterized protein</fullName>
    </submittedName>
</protein>
<keyword evidence="3" id="KW-1185">Reference proteome</keyword>
<dbReference type="Proteomes" id="UP000233551">
    <property type="component" value="Unassembled WGS sequence"/>
</dbReference>
<comment type="caution">
    <text evidence="2">The sequence shown here is derived from an EMBL/GenBank/DDBJ whole genome shotgun (WGS) entry which is preliminary data.</text>
</comment>
<gene>
    <name evidence="2" type="ORF">CRG98_009609</name>
</gene>
<dbReference type="EMBL" id="PGOL01000477">
    <property type="protein sequence ID" value="PKI70006.1"/>
    <property type="molecule type" value="Genomic_DNA"/>
</dbReference>
<keyword evidence="1" id="KW-0812">Transmembrane</keyword>
<sequence length="86" mass="9536">MWRLVPVDSLPLCEEPLMLWYLAGGSMSYLGSFIVSFPKYLSSHFLGSGGFANGHYFQGSGRRSPNNGAGFILMVVTHSGWKMMEK</sequence>
<keyword evidence="1" id="KW-0472">Membrane</keyword>
<accession>A0A2I0KQD6</accession>
<dbReference type="AlphaFoldDB" id="A0A2I0KQD6"/>
<keyword evidence="1" id="KW-1133">Transmembrane helix</keyword>
<evidence type="ECO:0000256" key="1">
    <source>
        <dbReference type="SAM" id="Phobius"/>
    </source>
</evidence>
<feature type="transmembrane region" description="Helical" evidence="1">
    <location>
        <begin position="20"/>
        <end position="41"/>
    </location>
</feature>